<keyword evidence="3" id="KW-1185">Reference proteome</keyword>
<reference evidence="2 3" key="1">
    <citation type="submission" date="2015-09" db="EMBL/GenBank/DDBJ databases">
        <title>Draft genome sequence of Kouleothrix aurantiaca JCM 19913.</title>
        <authorList>
            <person name="Hemp J."/>
        </authorList>
    </citation>
    <scope>NUCLEOTIDE SEQUENCE [LARGE SCALE GENOMIC DNA]</scope>
    <source>
        <strain evidence="2 3">COM-B</strain>
    </source>
</reference>
<dbReference type="EMBL" id="LJCR01003091">
    <property type="protein sequence ID" value="KPV47936.1"/>
    <property type="molecule type" value="Genomic_DNA"/>
</dbReference>
<evidence type="ECO:0000313" key="2">
    <source>
        <dbReference type="EMBL" id="KPV47936.1"/>
    </source>
</evidence>
<dbReference type="InterPro" id="IPR011053">
    <property type="entry name" value="Single_hybrid_motif"/>
</dbReference>
<organism evidence="2 3">
    <name type="scientific">Kouleothrix aurantiaca</name>
    <dbReference type="NCBI Taxonomy" id="186479"/>
    <lineage>
        <taxon>Bacteria</taxon>
        <taxon>Bacillati</taxon>
        <taxon>Chloroflexota</taxon>
        <taxon>Chloroflexia</taxon>
        <taxon>Chloroflexales</taxon>
        <taxon>Roseiflexineae</taxon>
        <taxon>Roseiflexaceae</taxon>
        <taxon>Kouleothrix</taxon>
    </lineage>
</organism>
<dbReference type="GO" id="GO:0009249">
    <property type="term" value="P:protein lipoylation"/>
    <property type="evidence" value="ECO:0007669"/>
    <property type="project" value="TreeGrafter"/>
</dbReference>
<dbReference type="GO" id="GO:0019464">
    <property type="term" value="P:glycine decarboxylation via glycine cleavage system"/>
    <property type="evidence" value="ECO:0007669"/>
    <property type="project" value="InterPro"/>
</dbReference>
<dbReference type="PANTHER" id="PTHR11715">
    <property type="entry name" value="GLYCINE CLEAVAGE SYSTEM H PROTEIN"/>
    <property type="match status" value="1"/>
</dbReference>
<gene>
    <name evidence="2" type="ORF">SE17_40775</name>
</gene>
<proteinExistence type="predicted"/>
<feature type="non-terminal residue" evidence="2">
    <location>
        <position position="1"/>
    </location>
</feature>
<protein>
    <submittedName>
        <fullName evidence="2">Glycine cleavage system protein H</fullName>
    </submittedName>
</protein>
<dbReference type="GO" id="GO:0005960">
    <property type="term" value="C:glycine cleavage complex"/>
    <property type="evidence" value="ECO:0007669"/>
    <property type="project" value="InterPro"/>
</dbReference>
<dbReference type="PANTHER" id="PTHR11715:SF3">
    <property type="entry name" value="GLYCINE CLEAVAGE SYSTEM H PROTEIN-RELATED"/>
    <property type="match status" value="1"/>
</dbReference>
<sequence>MPVAGEITATNQSVVDAPELLNSDPYDGAWLIKIKVAEGVGALMSAEAYEKFVDGIKH</sequence>
<keyword evidence="1" id="KW-0450">Lipoyl</keyword>
<comment type="caution">
    <text evidence="2">The sequence shown here is derived from an EMBL/GenBank/DDBJ whole genome shotgun (WGS) entry which is preliminary data.</text>
</comment>
<evidence type="ECO:0000313" key="3">
    <source>
        <dbReference type="Proteomes" id="UP000050509"/>
    </source>
</evidence>
<evidence type="ECO:0000256" key="1">
    <source>
        <dbReference type="ARBA" id="ARBA00022823"/>
    </source>
</evidence>
<dbReference type="GO" id="GO:0005829">
    <property type="term" value="C:cytosol"/>
    <property type="evidence" value="ECO:0007669"/>
    <property type="project" value="TreeGrafter"/>
</dbReference>
<dbReference type="InterPro" id="IPR033753">
    <property type="entry name" value="GCV_H/Fam206"/>
</dbReference>
<dbReference type="Gene3D" id="2.40.50.100">
    <property type="match status" value="1"/>
</dbReference>
<accession>A0A0P9CY23</accession>
<dbReference type="AlphaFoldDB" id="A0A0P9CY23"/>
<dbReference type="SUPFAM" id="SSF51230">
    <property type="entry name" value="Single hybrid motif"/>
    <property type="match status" value="1"/>
</dbReference>
<dbReference type="InterPro" id="IPR002930">
    <property type="entry name" value="GCV_H"/>
</dbReference>
<name>A0A0P9CY23_9CHLR</name>
<dbReference type="Proteomes" id="UP000050509">
    <property type="component" value="Unassembled WGS sequence"/>
</dbReference>
<dbReference type="Pfam" id="PF01597">
    <property type="entry name" value="GCV_H"/>
    <property type="match status" value="1"/>
</dbReference>